<evidence type="ECO:0008006" key="3">
    <source>
        <dbReference type="Google" id="ProtNLM"/>
    </source>
</evidence>
<name>A0ABN8P0A4_9CNID</name>
<sequence>MVWKLLMGIIVEKLYRHLQRNGLLVNDEQKGCRKGSRGTKDQLLVDKTVVKNCRRKLTNLSMAWIDDMVPPFVDAEMPGDGCHVAHDPSAAKEAGYRLAKDMRPINHLLFMDDLKLYGAIKDQLDSLIQVVRIFSEDMKMSFGLESALSWKLEKGRVDSSGIDLSDDQHIGEVEEGAYRYHGILQLDQTLS</sequence>
<dbReference type="EMBL" id="CALNXK010000039">
    <property type="protein sequence ID" value="CAH3124105.1"/>
    <property type="molecule type" value="Genomic_DNA"/>
</dbReference>
<feature type="non-terminal residue" evidence="1">
    <location>
        <position position="191"/>
    </location>
</feature>
<proteinExistence type="predicted"/>
<evidence type="ECO:0000313" key="2">
    <source>
        <dbReference type="Proteomes" id="UP001159405"/>
    </source>
</evidence>
<gene>
    <name evidence="1" type="ORF">PLOB_00030416</name>
</gene>
<evidence type="ECO:0000313" key="1">
    <source>
        <dbReference type="EMBL" id="CAH3124105.1"/>
    </source>
</evidence>
<dbReference type="PANTHER" id="PTHR35450:SF2">
    <property type="entry name" value="REVERSE TRANSCRIPTASE DOMAIN-CONTAINING PROTEIN"/>
    <property type="match status" value="1"/>
</dbReference>
<organism evidence="1 2">
    <name type="scientific">Porites lobata</name>
    <dbReference type="NCBI Taxonomy" id="104759"/>
    <lineage>
        <taxon>Eukaryota</taxon>
        <taxon>Metazoa</taxon>
        <taxon>Cnidaria</taxon>
        <taxon>Anthozoa</taxon>
        <taxon>Hexacorallia</taxon>
        <taxon>Scleractinia</taxon>
        <taxon>Fungiina</taxon>
        <taxon>Poritidae</taxon>
        <taxon>Porites</taxon>
    </lineage>
</organism>
<dbReference type="PANTHER" id="PTHR35450">
    <property type="entry name" value="REVERSE TRANSCRIPTASE DOMAIN-CONTAINING PROTEIN"/>
    <property type="match status" value="1"/>
</dbReference>
<protein>
    <recommendedName>
        <fullName evidence="3">Reverse transcriptase</fullName>
    </recommendedName>
</protein>
<dbReference type="Proteomes" id="UP001159405">
    <property type="component" value="Unassembled WGS sequence"/>
</dbReference>
<accession>A0ABN8P0A4</accession>
<keyword evidence="2" id="KW-1185">Reference proteome</keyword>
<reference evidence="1 2" key="1">
    <citation type="submission" date="2022-05" db="EMBL/GenBank/DDBJ databases">
        <authorList>
            <consortium name="Genoscope - CEA"/>
            <person name="William W."/>
        </authorList>
    </citation>
    <scope>NUCLEOTIDE SEQUENCE [LARGE SCALE GENOMIC DNA]</scope>
</reference>
<comment type="caution">
    <text evidence="1">The sequence shown here is derived from an EMBL/GenBank/DDBJ whole genome shotgun (WGS) entry which is preliminary data.</text>
</comment>